<gene>
    <name evidence="2" type="ORF">HINF_LOCUS63845</name>
</gene>
<keyword evidence="1" id="KW-0472">Membrane</keyword>
<evidence type="ECO:0000313" key="2">
    <source>
        <dbReference type="EMBL" id="CAL6087850.1"/>
    </source>
</evidence>
<comment type="caution">
    <text evidence="2">The sequence shown here is derived from an EMBL/GenBank/DDBJ whole genome shotgun (WGS) entry which is preliminary data.</text>
</comment>
<accession>A0ABP1LPQ8</accession>
<keyword evidence="3" id="KW-1185">Reference proteome</keyword>
<sequence>MIFRYEISLVERLHNDHQVRLYLRDLHVRVVFCVVLYNIFKFAAQFFLVQFGLKLFFRDHLSNFASLLQFNSMFARLFRFQCLTRQDRFRFDVQFLCLGLKNSRVFNSFHAKVFSFNWSLESLLGLGLLRADSPVNAPSPDYVKHVLLITLIEQLLFNNRGQNICEIKVQKCAIVDINQNNVNFTI</sequence>
<dbReference type="EMBL" id="CAXDID020000403">
    <property type="protein sequence ID" value="CAL6087850.1"/>
    <property type="molecule type" value="Genomic_DNA"/>
</dbReference>
<keyword evidence="1" id="KW-1133">Transmembrane helix</keyword>
<proteinExistence type="predicted"/>
<dbReference type="Proteomes" id="UP001642409">
    <property type="component" value="Unassembled WGS sequence"/>
</dbReference>
<protein>
    <submittedName>
        <fullName evidence="2">Hypothetical_protein</fullName>
    </submittedName>
</protein>
<organism evidence="2 3">
    <name type="scientific">Hexamita inflata</name>
    <dbReference type="NCBI Taxonomy" id="28002"/>
    <lineage>
        <taxon>Eukaryota</taxon>
        <taxon>Metamonada</taxon>
        <taxon>Diplomonadida</taxon>
        <taxon>Hexamitidae</taxon>
        <taxon>Hexamitinae</taxon>
        <taxon>Hexamita</taxon>
    </lineage>
</organism>
<reference evidence="2 3" key="1">
    <citation type="submission" date="2024-07" db="EMBL/GenBank/DDBJ databases">
        <authorList>
            <person name="Akdeniz Z."/>
        </authorList>
    </citation>
    <scope>NUCLEOTIDE SEQUENCE [LARGE SCALE GENOMIC DNA]</scope>
</reference>
<keyword evidence="1" id="KW-0812">Transmembrane</keyword>
<evidence type="ECO:0000313" key="3">
    <source>
        <dbReference type="Proteomes" id="UP001642409"/>
    </source>
</evidence>
<feature type="transmembrane region" description="Helical" evidence="1">
    <location>
        <begin position="21"/>
        <end position="40"/>
    </location>
</feature>
<name>A0ABP1LPQ8_9EUKA</name>
<evidence type="ECO:0000256" key="1">
    <source>
        <dbReference type="SAM" id="Phobius"/>
    </source>
</evidence>